<dbReference type="HOGENOM" id="CLU_1186876_0_0_1"/>
<dbReference type="SUPFAM" id="SSF53448">
    <property type="entry name" value="Nucleotide-diphospho-sugar transferases"/>
    <property type="match status" value="1"/>
</dbReference>
<dbReference type="STRING" id="2903.R1CQ78"/>
<sequence length="234" mass="26549">MFVISNFTTIAVVSLVWTKTRRSIVLLSDGGLDKAHKRHTEGGAMIPMIPTHTAFRLALPAQRSPTLTCLAVQLDAWSLEYDKVVSLDTDIVRRNIDHLFSVSTPAAALDSKWGFNALRRTAATRGGRTADGMLVLTPSRDVYEAMRRAAAFTRSYDSGDQGFLAAFFASRNVAWYELPRRYHLGWCVQPDEVQEAYIWHPFPRRIHALEDEVEKRVKFPFGFEFYGNVNSFFL</sequence>
<reference evidence="2" key="1">
    <citation type="journal article" date="2013" name="Nature">
        <title>Pan genome of the phytoplankton Emiliania underpins its global distribution.</title>
        <authorList>
            <person name="Read B.A."/>
            <person name="Kegel J."/>
            <person name="Klute M.J."/>
            <person name="Kuo A."/>
            <person name="Lefebvre S.C."/>
            <person name="Maumus F."/>
            <person name="Mayer C."/>
            <person name="Miller J."/>
            <person name="Monier A."/>
            <person name="Salamov A."/>
            <person name="Young J."/>
            <person name="Aguilar M."/>
            <person name="Claverie J.M."/>
            <person name="Frickenhaus S."/>
            <person name="Gonzalez K."/>
            <person name="Herman E.K."/>
            <person name="Lin Y.C."/>
            <person name="Napier J."/>
            <person name="Ogata H."/>
            <person name="Sarno A.F."/>
            <person name="Shmutz J."/>
            <person name="Schroeder D."/>
            <person name="de Vargas C."/>
            <person name="Verret F."/>
            <person name="von Dassow P."/>
            <person name="Valentin K."/>
            <person name="Van de Peer Y."/>
            <person name="Wheeler G."/>
            <person name="Dacks J.B."/>
            <person name="Delwiche C.F."/>
            <person name="Dyhrman S.T."/>
            <person name="Glockner G."/>
            <person name="John U."/>
            <person name="Richards T."/>
            <person name="Worden A.Z."/>
            <person name="Zhang X."/>
            <person name="Grigoriev I.V."/>
            <person name="Allen A.E."/>
            <person name="Bidle K."/>
            <person name="Borodovsky M."/>
            <person name="Bowler C."/>
            <person name="Brownlee C."/>
            <person name="Cock J.M."/>
            <person name="Elias M."/>
            <person name="Gladyshev V.N."/>
            <person name="Groth M."/>
            <person name="Guda C."/>
            <person name="Hadaegh A."/>
            <person name="Iglesias-Rodriguez M.D."/>
            <person name="Jenkins J."/>
            <person name="Jones B.M."/>
            <person name="Lawson T."/>
            <person name="Leese F."/>
            <person name="Lindquist E."/>
            <person name="Lobanov A."/>
            <person name="Lomsadze A."/>
            <person name="Malik S.B."/>
            <person name="Marsh M.E."/>
            <person name="Mackinder L."/>
            <person name="Mock T."/>
            <person name="Mueller-Roeber B."/>
            <person name="Pagarete A."/>
            <person name="Parker M."/>
            <person name="Probert I."/>
            <person name="Quesneville H."/>
            <person name="Raines C."/>
            <person name="Rensing S.A."/>
            <person name="Riano-Pachon D.M."/>
            <person name="Richier S."/>
            <person name="Rokitta S."/>
            <person name="Shiraiwa Y."/>
            <person name="Soanes D.M."/>
            <person name="van der Giezen M."/>
            <person name="Wahlund T.M."/>
            <person name="Williams B."/>
            <person name="Wilson W."/>
            <person name="Wolfe G."/>
            <person name="Wurch L.L."/>
        </authorList>
    </citation>
    <scope>NUCLEOTIDE SEQUENCE</scope>
</reference>
<accession>A0A0D3JMT2</accession>
<evidence type="ECO:0000313" key="1">
    <source>
        <dbReference type="EnsemblProtists" id="EOD24817"/>
    </source>
</evidence>
<dbReference type="Gene3D" id="3.90.550.10">
    <property type="entry name" value="Spore Coat Polysaccharide Biosynthesis Protein SpsA, Chain A"/>
    <property type="match status" value="1"/>
</dbReference>
<dbReference type="InterPro" id="IPR050587">
    <property type="entry name" value="GNT1/Glycosyltrans_8"/>
</dbReference>
<dbReference type="InterPro" id="IPR029044">
    <property type="entry name" value="Nucleotide-diphossugar_trans"/>
</dbReference>
<reference evidence="1" key="2">
    <citation type="submission" date="2024-10" db="UniProtKB">
        <authorList>
            <consortium name="EnsemblProtists"/>
        </authorList>
    </citation>
    <scope>IDENTIFICATION</scope>
</reference>
<organism evidence="1 2">
    <name type="scientific">Emiliania huxleyi (strain CCMP1516)</name>
    <dbReference type="NCBI Taxonomy" id="280463"/>
    <lineage>
        <taxon>Eukaryota</taxon>
        <taxon>Haptista</taxon>
        <taxon>Haptophyta</taxon>
        <taxon>Prymnesiophyceae</taxon>
        <taxon>Isochrysidales</taxon>
        <taxon>Noelaerhabdaceae</taxon>
        <taxon>Emiliania</taxon>
    </lineage>
</organism>
<dbReference type="PANTHER" id="PTHR11183">
    <property type="entry name" value="GLYCOGENIN SUBFAMILY MEMBER"/>
    <property type="match status" value="1"/>
</dbReference>
<evidence type="ECO:0008006" key="3">
    <source>
        <dbReference type="Google" id="ProtNLM"/>
    </source>
</evidence>
<keyword evidence="2" id="KW-1185">Reference proteome</keyword>
<dbReference type="EnsemblProtists" id="EOD24817">
    <property type="protein sequence ID" value="EOD24817"/>
    <property type="gene ID" value="EMIHUDRAFT_238329"/>
</dbReference>
<name>A0A0D3JMT2_EMIH1</name>
<evidence type="ECO:0000313" key="2">
    <source>
        <dbReference type="Proteomes" id="UP000013827"/>
    </source>
</evidence>
<protein>
    <recommendedName>
        <fullName evidence="3">Nucleotide-diphospho-sugar transferase domain-containing protein</fullName>
    </recommendedName>
</protein>
<dbReference type="PaxDb" id="2903-EOD24817"/>
<dbReference type="RefSeq" id="XP_005777246.1">
    <property type="nucleotide sequence ID" value="XM_005777189.1"/>
</dbReference>
<dbReference type="KEGG" id="ehx:EMIHUDRAFT_238329"/>
<dbReference type="AlphaFoldDB" id="A0A0D3JMT2"/>
<proteinExistence type="predicted"/>
<dbReference type="GeneID" id="17270362"/>
<dbReference type="Proteomes" id="UP000013827">
    <property type="component" value="Unassembled WGS sequence"/>
</dbReference>